<protein>
    <submittedName>
        <fullName evidence="1">Uncharacterized protein</fullName>
    </submittedName>
</protein>
<dbReference type="VEuPathDB" id="FungiDB:CIMG_12634"/>
<organism evidence="1 2">
    <name type="scientific">Coccidioides immitis (strain RS)</name>
    <name type="common">Valley fever fungus</name>
    <dbReference type="NCBI Taxonomy" id="246410"/>
    <lineage>
        <taxon>Eukaryota</taxon>
        <taxon>Fungi</taxon>
        <taxon>Dikarya</taxon>
        <taxon>Ascomycota</taxon>
        <taxon>Pezizomycotina</taxon>
        <taxon>Eurotiomycetes</taxon>
        <taxon>Eurotiomycetidae</taxon>
        <taxon>Onygenales</taxon>
        <taxon>Onygenaceae</taxon>
        <taxon>Coccidioides</taxon>
    </lineage>
</organism>
<proteinExistence type="predicted"/>
<dbReference type="AlphaFoldDB" id="J3KM20"/>
<evidence type="ECO:0000313" key="2">
    <source>
        <dbReference type="Proteomes" id="UP000001261"/>
    </source>
</evidence>
<dbReference type="KEGG" id="cim:CIMG_12634"/>
<keyword evidence="2" id="KW-1185">Reference proteome</keyword>
<accession>J3KM20</accession>
<dbReference type="EMBL" id="GG704911">
    <property type="protein sequence ID" value="EAS37406.3"/>
    <property type="molecule type" value="Genomic_DNA"/>
</dbReference>
<dbReference type="GeneID" id="24164261"/>
<gene>
    <name evidence="1" type="ORF">CIMG_12634</name>
</gene>
<dbReference type="OMA" id="YASTMEN"/>
<name>J3KM20_COCIM</name>
<sequence>MLGMATFVPMFKNTLLLPGLPEKLQNKIIDKAKLNLSDNISPSDFRKVVQMTMDLINQYEENKRIFKEDKMKQKKMKKLAPKKAASFAKTEESELKSKVKNSNSANIEAAIEKMTNKFTNLALAIRAIVVLVDEKELELEEFQHVSDASTVENLDIVNLSVMNTNLI</sequence>
<reference evidence="2" key="1">
    <citation type="journal article" date="2009" name="Genome Res.">
        <title>Comparative genomic analyses of the human fungal pathogens Coccidioides and their relatives.</title>
        <authorList>
            <person name="Sharpton T.J."/>
            <person name="Stajich J.E."/>
            <person name="Rounsley S.D."/>
            <person name="Gardner M.J."/>
            <person name="Wortman J.R."/>
            <person name="Jordar V.S."/>
            <person name="Maiti R."/>
            <person name="Kodira C.D."/>
            <person name="Neafsey D.E."/>
            <person name="Zeng Q."/>
            <person name="Hung C.-Y."/>
            <person name="McMahan C."/>
            <person name="Muszewska A."/>
            <person name="Grynberg M."/>
            <person name="Mandel M.A."/>
            <person name="Kellner E.M."/>
            <person name="Barker B.M."/>
            <person name="Galgiani J.N."/>
            <person name="Orbach M.J."/>
            <person name="Kirkland T.N."/>
            <person name="Cole G.T."/>
            <person name="Henn M.R."/>
            <person name="Birren B.W."/>
            <person name="Taylor J.W."/>
        </authorList>
    </citation>
    <scope>NUCLEOTIDE SEQUENCE [LARGE SCALE GENOMIC DNA]</scope>
    <source>
        <strain evidence="2">RS</strain>
    </source>
</reference>
<dbReference type="InParanoid" id="J3KM20"/>
<dbReference type="RefSeq" id="XP_001248989.2">
    <property type="nucleotide sequence ID" value="XM_001248988.2"/>
</dbReference>
<dbReference type="Proteomes" id="UP000001261">
    <property type="component" value="Unassembled WGS sequence"/>
</dbReference>
<evidence type="ECO:0000313" key="1">
    <source>
        <dbReference type="EMBL" id="EAS37406.3"/>
    </source>
</evidence>
<reference evidence="2" key="2">
    <citation type="journal article" date="2010" name="Genome Res.">
        <title>Population genomic sequencing of Coccidioides fungi reveals recent hybridization and transposon control.</title>
        <authorList>
            <person name="Neafsey D.E."/>
            <person name="Barker B.M."/>
            <person name="Sharpton T.J."/>
            <person name="Stajich J.E."/>
            <person name="Park D.J."/>
            <person name="Whiston E."/>
            <person name="Hung C.-Y."/>
            <person name="McMahan C."/>
            <person name="White J."/>
            <person name="Sykes S."/>
            <person name="Heiman D."/>
            <person name="Young S."/>
            <person name="Zeng Q."/>
            <person name="Abouelleil A."/>
            <person name="Aftuck L."/>
            <person name="Bessette D."/>
            <person name="Brown A."/>
            <person name="FitzGerald M."/>
            <person name="Lui A."/>
            <person name="Macdonald J.P."/>
            <person name="Priest M."/>
            <person name="Orbach M.J."/>
            <person name="Galgiani J.N."/>
            <person name="Kirkland T.N."/>
            <person name="Cole G.T."/>
            <person name="Birren B.W."/>
            <person name="Henn M.R."/>
            <person name="Taylor J.W."/>
            <person name="Rounsley S.D."/>
        </authorList>
    </citation>
    <scope>GENOME REANNOTATION</scope>
    <source>
        <strain evidence="2">RS</strain>
    </source>
</reference>